<name>A0A250XCC7_9CHLO</name>
<feature type="region of interest" description="Disordered" evidence="3">
    <location>
        <begin position="840"/>
        <end position="1003"/>
    </location>
</feature>
<proteinExistence type="predicted"/>
<evidence type="ECO:0000259" key="4">
    <source>
        <dbReference type="Pfam" id="PF23166"/>
    </source>
</evidence>
<protein>
    <recommendedName>
        <fullName evidence="4">Alpha-glucan water dikinase-like N-terminal Ig-like domain-containing protein</fullName>
    </recommendedName>
</protein>
<reference evidence="5 6" key="1">
    <citation type="submission" date="2017-08" db="EMBL/GenBank/DDBJ databases">
        <title>Acidophilic green algal genome provides insights into adaptation to an acidic environment.</title>
        <authorList>
            <person name="Hirooka S."/>
            <person name="Hirose Y."/>
            <person name="Kanesaki Y."/>
            <person name="Higuchi S."/>
            <person name="Fujiwara T."/>
            <person name="Onuma R."/>
            <person name="Era A."/>
            <person name="Ohbayashi R."/>
            <person name="Uzuka A."/>
            <person name="Nozaki H."/>
            <person name="Yoshikawa H."/>
            <person name="Miyagishima S.Y."/>
        </authorList>
    </citation>
    <scope>NUCLEOTIDE SEQUENCE [LARGE SCALE GENOMIC DNA]</scope>
    <source>
        <strain evidence="5 6">NIES-2499</strain>
    </source>
</reference>
<evidence type="ECO:0000313" key="5">
    <source>
        <dbReference type="EMBL" id="GAX80734.1"/>
    </source>
</evidence>
<comment type="caution">
    <text evidence="5">The sequence shown here is derived from an EMBL/GenBank/DDBJ whole genome shotgun (WGS) entry which is preliminary data.</text>
</comment>
<dbReference type="GO" id="GO:0046872">
    <property type="term" value="F:metal ion binding"/>
    <property type="evidence" value="ECO:0007669"/>
    <property type="project" value="UniProtKB-KW"/>
</dbReference>
<keyword evidence="6" id="KW-1185">Reference proteome</keyword>
<dbReference type="Proteomes" id="UP000232323">
    <property type="component" value="Unassembled WGS sequence"/>
</dbReference>
<accession>A0A250XCC7</accession>
<keyword evidence="1" id="KW-0479">Metal-binding</keyword>
<keyword evidence="2" id="KW-0119">Carbohydrate metabolism</keyword>
<dbReference type="InterPro" id="IPR056301">
    <property type="entry name" value="GWD-like_N_Ig"/>
</dbReference>
<feature type="compositionally biased region" description="Polar residues" evidence="3">
    <location>
        <begin position="893"/>
        <end position="904"/>
    </location>
</feature>
<dbReference type="AlphaFoldDB" id="A0A250XCC7"/>
<sequence>MHLLGITRPNLACRMRERYVQLPQRPRHVGRRIQNEEVTFIRRASLVTYFRNKGMSRYTRDPELGDICCPDYKDTSPEMIAECQLRVWLGAAETRDLKTSKLKTGIKGAEASLAVCGTIVESNQAMHAVVAFVVKENSTSTKLPNLTLHWATSKRHGDQWVPPPRNSSQYPPKVIPEVSGSAWRTLFASHNSPDGKAVHVAMLQVTLEGILSSGGISFVLNSGENWMHNSKGGADWFVPLSGWLPITTDVTNLPDSELYPASLEPELGPKDEADRDILRQYPPLLKEVTDRKKAAESKSASSRADNKRVTAEASEAELKMVAAAEELRVAKQDILDSKVELQAADKTAGHASHFASVTKAAFLNVEKEILVLYDASATVSGGPGAKSSEGVSSKASPAPQFKRELERMVKEAKQAVEKAEALERYCWDQVLPQTHKALKNAEIRLSQATQRREAAEEAVIGTKAAAESMFKAHASVINSADAVLQETEAALSTLKQRRDQAAERVSSRLLAKQLLEIKRFIASEGPAQPLNLRWLLPSSMSGRNLPVVPAGSKLNIKSSGASDDEGEGGDVIQVPCEVEDLQMVARTQMRKWLGLSYSQELHVMQYKFTTQTHAGDTIPVIVWLTAEEEVDESGLVQAVIVVAVDQSAAGRKRHHSLQLHWGAAYGDGPAQLVSHGWRTSAENNWQSGESSTVTPFSVEVVLPLDIGRSSRSTSGTMRMMRKDSRSEVVQLTQGAAAVDEVEDTETEAVREGRKRAAAVAEAASWGKLPASEAPLKLACTAVLQLPLSGVLGQGGFTFTLKGAKGNHLLNATTGQAFYVSMETLAQYGLGSIKMLTSPPTLPTFDEATSEEEEAGVSARAQTRSDSQAGGLRYGQGTSGYLLGGEQQGEEQLSLQPWSTAQEVTDVNKGKDERANEFGVKDTTTVSKQSLEKTKREAESSVNDRPSSRTSAPPLSGKGGDGDMKRMSEAPQEQGRGNTASDEEEAKKKTKKGRGDSLDRFKWF</sequence>
<dbReference type="OrthoDB" id="10624879at2759"/>
<feature type="compositionally biased region" description="Basic and acidic residues" evidence="3">
    <location>
        <begin position="992"/>
        <end position="1003"/>
    </location>
</feature>
<evidence type="ECO:0000313" key="6">
    <source>
        <dbReference type="Proteomes" id="UP000232323"/>
    </source>
</evidence>
<dbReference type="EMBL" id="BEGY01000056">
    <property type="protein sequence ID" value="GAX80734.1"/>
    <property type="molecule type" value="Genomic_DNA"/>
</dbReference>
<feature type="compositionally biased region" description="Basic and acidic residues" evidence="3">
    <location>
        <begin position="905"/>
        <end position="919"/>
    </location>
</feature>
<dbReference type="Pfam" id="PF23166">
    <property type="entry name" value="Ig_N_CWD1"/>
    <property type="match status" value="1"/>
</dbReference>
<feature type="region of interest" description="Disordered" evidence="3">
    <location>
        <begin position="289"/>
        <end position="310"/>
    </location>
</feature>
<evidence type="ECO:0000256" key="3">
    <source>
        <dbReference type="SAM" id="MobiDB-lite"/>
    </source>
</evidence>
<feature type="domain" description="Alpha-glucan water dikinase-like N-terminal Ig-like" evidence="4">
    <location>
        <begin position="144"/>
        <end position="239"/>
    </location>
</feature>
<feature type="compositionally biased region" description="Gly residues" evidence="3">
    <location>
        <begin position="871"/>
        <end position="886"/>
    </location>
</feature>
<evidence type="ECO:0000256" key="2">
    <source>
        <dbReference type="ARBA" id="ARBA00023277"/>
    </source>
</evidence>
<evidence type="ECO:0000256" key="1">
    <source>
        <dbReference type="ARBA" id="ARBA00022723"/>
    </source>
</evidence>
<feature type="compositionally biased region" description="Basic and acidic residues" evidence="3">
    <location>
        <begin position="929"/>
        <end position="938"/>
    </location>
</feature>
<feature type="region of interest" description="Disordered" evidence="3">
    <location>
        <begin position="380"/>
        <end position="399"/>
    </location>
</feature>
<feature type="compositionally biased region" description="Polar residues" evidence="3">
    <location>
        <begin position="939"/>
        <end position="952"/>
    </location>
</feature>
<organism evidence="5 6">
    <name type="scientific">Chlamydomonas eustigma</name>
    <dbReference type="NCBI Taxonomy" id="1157962"/>
    <lineage>
        <taxon>Eukaryota</taxon>
        <taxon>Viridiplantae</taxon>
        <taxon>Chlorophyta</taxon>
        <taxon>core chlorophytes</taxon>
        <taxon>Chlorophyceae</taxon>
        <taxon>CS clade</taxon>
        <taxon>Chlamydomonadales</taxon>
        <taxon>Chlamydomonadaceae</taxon>
        <taxon>Chlamydomonas</taxon>
    </lineage>
</organism>
<gene>
    <name evidence="5" type="ORF">CEUSTIGMA_g8169.t1</name>
</gene>